<feature type="compositionally biased region" description="Low complexity" evidence="1">
    <location>
        <begin position="111"/>
        <end position="121"/>
    </location>
</feature>
<gene>
    <name evidence="2" type="ORF">CYMTET_3647</name>
</gene>
<organism evidence="2 3">
    <name type="scientific">Cymbomonas tetramitiformis</name>
    <dbReference type="NCBI Taxonomy" id="36881"/>
    <lineage>
        <taxon>Eukaryota</taxon>
        <taxon>Viridiplantae</taxon>
        <taxon>Chlorophyta</taxon>
        <taxon>Pyramimonadophyceae</taxon>
        <taxon>Pyramimonadales</taxon>
        <taxon>Pyramimonadaceae</taxon>
        <taxon>Cymbomonas</taxon>
    </lineage>
</organism>
<keyword evidence="3" id="KW-1185">Reference proteome</keyword>
<accession>A0AAE0H2T9</accession>
<dbReference type="Proteomes" id="UP001190700">
    <property type="component" value="Unassembled WGS sequence"/>
</dbReference>
<feature type="region of interest" description="Disordered" evidence="1">
    <location>
        <begin position="56"/>
        <end position="159"/>
    </location>
</feature>
<evidence type="ECO:0000313" key="3">
    <source>
        <dbReference type="Proteomes" id="UP001190700"/>
    </source>
</evidence>
<reference evidence="2 3" key="1">
    <citation type="journal article" date="2015" name="Genome Biol. Evol.">
        <title>Comparative Genomics of a Bacterivorous Green Alga Reveals Evolutionary Causalities and Consequences of Phago-Mixotrophic Mode of Nutrition.</title>
        <authorList>
            <person name="Burns J.A."/>
            <person name="Paasch A."/>
            <person name="Narechania A."/>
            <person name="Kim E."/>
        </authorList>
    </citation>
    <scope>NUCLEOTIDE SEQUENCE [LARGE SCALE GENOMIC DNA]</scope>
    <source>
        <strain evidence="2 3">PLY_AMNH</strain>
    </source>
</reference>
<evidence type="ECO:0000313" key="2">
    <source>
        <dbReference type="EMBL" id="KAK3288893.1"/>
    </source>
</evidence>
<sequence length="498" mass="54672">MASSPIAFENVSPSSPVPEKPPEASTPPSSKQDVPTSPVLQPSPVAVDDLVQEPVAVPTRNSVNPPFVNPCAGRGVSPRKAIPISRGISKGMGKGRGIPPGNTMGRSPRYAAKLAIRAQQAKARRAQKAQAKAAAPPNTDPTAQATPISTHSQQTTSDHTPVRQIVFNEVANASKPADGTPESAEGETVKRAHPITNEIGGENSDDDMDTSFPPTWCFICKKDHPTRQPVTSVTEKIRLASIFVRPSLRTTIDRLFDRHSMGILDDPNIRNVWDVLAEEFNSSIVRVSLCEPMDSSFDEIHFAAYNPNLLLHTRPSAWLKSIYDDIRPLLTVLNSNYNISGQNEPERWRYMNSLKGKACDVGVYYWWMVMEQAGFTSRVVKGLDPKVAGESSISGAEHGKKTIHATAATDHASSVDQALEKTCEQQTAVLALQRAREEHELREAQARTATEAHREKTFLLSKQQDNVKLAQTLVSDPDMDPEIKTKARSKILEWLDSW</sequence>
<feature type="compositionally biased region" description="Polar residues" evidence="1">
    <location>
        <begin position="26"/>
        <end position="40"/>
    </location>
</feature>
<protein>
    <submittedName>
        <fullName evidence="2">Uncharacterized protein</fullName>
    </submittedName>
</protein>
<feature type="compositionally biased region" description="Low complexity" evidence="1">
    <location>
        <begin position="149"/>
        <end position="159"/>
    </location>
</feature>
<comment type="caution">
    <text evidence="2">The sequence shown here is derived from an EMBL/GenBank/DDBJ whole genome shotgun (WGS) entry which is preliminary data.</text>
</comment>
<name>A0AAE0H2T9_9CHLO</name>
<dbReference type="EMBL" id="LGRX02000332">
    <property type="protein sequence ID" value="KAK3288893.1"/>
    <property type="molecule type" value="Genomic_DNA"/>
</dbReference>
<proteinExistence type="predicted"/>
<dbReference type="AlphaFoldDB" id="A0AAE0H2T9"/>
<evidence type="ECO:0000256" key="1">
    <source>
        <dbReference type="SAM" id="MobiDB-lite"/>
    </source>
</evidence>
<feature type="region of interest" description="Disordered" evidence="1">
    <location>
        <begin position="1"/>
        <end position="43"/>
    </location>
</feature>